<keyword evidence="6" id="KW-0057">Aromatic amino acid biosynthesis</keyword>
<dbReference type="SUPFAM" id="SSF51569">
    <property type="entry name" value="Aldolase"/>
    <property type="match status" value="1"/>
</dbReference>
<feature type="region of interest" description="Disordered" evidence="7">
    <location>
        <begin position="1"/>
        <end position="36"/>
    </location>
</feature>
<dbReference type="GO" id="GO:0003849">
    <property type="term" value="F:3-deoxy-7-phosphoheptulonate synthase activity"/>
    <property type="evidence" value="ECO:0007669"/>
    <property type="project" value="UniProtKB-EC"/>
</dbReference>
<keyword evidence="5" id="KW-0170">Cobalt</keyword>
<protein>
    <recommendedName>
        <fullName evidence="6">Phospho-2-dehydro-3-deoxyheptonate aldolase</fullName>
        <ecNumber evidence="6">2.5.1.54</ecNumber>
    </recommendedName>
</protein>
<feature type="binding site" evidence="5">
    <location>
        <position position="458"/>
    </location>
    <ligand>
        <name>Mn(2+)</name>
        <dbReference type="ChEBI" id="CHEBI:29035"/>
    </ligand>
</feature>
<evidence type="ECO:0000313" key="8">
    <source>
        <dbReference type="EMBL" id="QSZ28687.1"/>
    </source>
</evidence>
<feature type="binding site" evidence="5">
    <location>
        <position position="122"/>
    </location>
    <ligand>
        <name>phosphoenolpyruvate</name>
        <dbReference type="ChEBI" id="CHEBI:58702"/>
    </ligand>
</feature>
<evidence type="ECO:0000256" key="2">
    <source>
        <dbReference type="ARBA" id="ARBA00008911"/>
    </source>
</evidence>
<evidence type="ECO:0000256" key="6">
    <source>
        <dbReference type="RuleBase" id="RU363071"/>
    </source>
</evidence>
<name>A0A8A3P8S5_9HELO</name>
<comment type="similarity">
    <text evidence="2 6">Belongs to the class-II DAHP synthase family.</text>
</comment>
<evidence type="ECO:0000256" key="7">
    <source>
        <dbReference type="SAM" id="MobiDB-lite"/>
    </source>
</evidence>
<dbReference type="InterPro" id="IPR013785">
    <property type="entry name" value="Aldolase_TIM"/>
</dbReference>
<organism evidence="8 9">
    <name type="scientific">Monilinia vaccinii-corymbosi</name>
    <dbReference type="NCBI Taxonomy" id="61207"/>
    <lineage>
        <taxon>Eukaryota</taxon>
        <taxon>Fungi</taxon>
        <taxon>Dikarya</taxon>
        <taxon>Ascomycota</taxon>
        <taxon>Pezizomycotina</taxon>
        <taxon>Leotiomycetes</taxon>
        <taxon>Helotiales</taxon>
        <taxon>Sclerotiniaceae</taxon>
        <taxon>Monilinia</taxon>
    </lineage>
</organism>
<comment type="cofactor">
    <cofactor evidence="5">
        <name>Mn(2+)</name>
        <dbReference type="ChEBI" id="CHEBI:29035"/>
    </cofactor>
    <cofactor evidence="5">
        <name>Co(2+)</name>
        <dbReference type="ChEBI" id="CHEBI:48828"/>
    </cofactor>
    <cofactor evidence="5">
        <name>Cd(2+)</name>
        <dbReference type="ChEBI" id="CHEBI:48775"/>
    </cofactor>
    <text evidence="5">Binds 1 divalent cation per subunit. The enzyme is active with manganese, cobalt or cadmium ions.</text>
</comment>
<dbReference type="AlphaFoldDB" id="A0A8A3P8S5"/>
<accession>A0A8A3P8S5</accession>
<evidence type="ECO:0000256" key="3">
    <source>
        <dbReference type="ARBA" id="ARBA00022679"/>
    </source>
</evidence>
<feature type="binding site" evidence="5">
    <location>
        <position position="428"/>
    </location>
    <ligand>
        <name>Mn(2+)</name>
        <dbReference type="ChEBI" id="CHEBI:29035"/>
    </ligand>
</feature>
<comment type="catalytic activity">
    <reaction evidence="4 6">
        <text>D-erythrose 4-phosphate + phosphoenolpyruvate + H2O = 7-phospho-2-dehydro-3-deoxy-D-arabino-heptonate + phosphate</text>
        <dbReference type="Rhea" id="RHEA:14717"/>
        <dbReference type="ChEBI" id="CHEBI:15377"/>
        <dbReference type="ChEBI" id="CHEBI:16897"/>
        <dbReference type="ChEBI" id="CHEBI:43474"/>
        <dbReference type="ChEBI" id="CHEBI:58394"/>
        <dbReference type="ChEBI" id="CHEBI:58702"/>
        <dbReference type="EC" id="2.5.1.54"/>
    </reaction>
</comment>
<dbReference type="PANTHER" id="PTHR21337:SF0">
    <property type="entry name" value="PHOSPHO-2-DEHYDRO-3-DEOXYHEPTONATE ALDOLASE"/>
    <property type="match status" value="1"/>
</dbReference>
<comment type="pathway">
    <text evidence="1 6">Metabolic intermediate biosynthesis; chorismate biosynthesis; chorismate from D-erythrose 4-phosphate and phosphoenolpyruvate: step 1/7.</text>
</comment>
<keyword evidence="9" id="KW-1185">Reference proteome</keyword>
<dbReference type="EMBL" id="CP063405">
    <property type="protein sequence ID" value="QSZ28687.1"/>
    <property type="molecule type" value="Genomic_DNA"/>
</dbReference>
<dbReference type="Pfam" id="PF01474">
    <property type="entry name" value="DAHP_synth_2"/>
    <property type="match status" value="1"/>
</dbReference>
<feature type="binding site" evidence="5">
    <location>
        <position position="321"/>
    </location>
    <ligand>
        <name>phosphoenolpyruvate</name>
        <dbReference type="ChEBI" id="CHEBI:58702"/>
    </ligand>
</feature>
<evidence type="ECO:0000256" key="1">
    <source>
        <dbReference type="ARBA" id="ARBA00004688"/>
    </source>
</evidence>
<evidence type="ECO:0000313" key="9">
    <source>
        <dbReference type="Proteomes" id="UP000672032"/>
    </source>
</evidence>
<dbReference type="UniPathway" id="UPA00053">
    <property type="reaction ID" value="UER00084"/>
</dbReference>
<keyword evidence="6" id="KW-0028">Amino-acid biosynthesis</keyword>
<feature type="binding site" evidence="5">
    <location>
        <position position="83"/>
    </location>
    <ligand>
        <name>Mn(2+)</name>
        <dbReference type="ChEBI" id="CHEBI:29035"/>
    </ligand>
</feature>
<evidence type="ECO:0000256" key="4">
    <source>
        <dbReference type="ARBA" id="ARBA00047508"/>
    </source>
</evidence>
<dbReference type="GO" id="GO:0009073">
    <property type="term" value="P:aromatic amino acid family biosynthetic process"/>
    <property type="evidence" value="ECO:0007669"/>
    <property type="project" value="UniProtKB-KW"/>
</dbReference>
<reference evidence="8" key="1">
    <citation type="submission" date="2020-10" db="EMBL/GenBank/DDBJ databases">
        <title>Genome Sequence of Monilinia vaccinii-corymbosi Sheds Light on Mummy Berry Disease Infection of Blueberry and Mating Type.</title>
        <authorList>
            <person name="Yow A.G."/>
            <person name="Zhang Y."/>
            <person name="Bansal K."/>
            <person name="Eacker S.M."/>
            <person name="Sullivan S."/>
            <person name="Liachko I."/>
            <person name="Cubeta M.A."/>
            <person name="Rollins J.A."/>
            <person name="Ashrafi H."/>
        </authorList>
    </citation>
    <scope>NUCLEOTIDE SEQUENCE</scope>
    <source>
        <strain evidence="8">RL-1</strain>
    </source>
</reference>
<dbReference type="Proteomes" id="UP000672032">
    <property type="component" value="Chromosome 1"/>
</dbReference>
<dbReference type="GO" id="GO:0009423">
    <property type="term" value="P:chorismate biosynthetic process"/>
    <property type="evidence" value="ECO:0007669"/>
    <property type="project" value="UniProtKB-UniPathway"/>
</dbReference>
<dbReference type="OrthoDB" id="2338at2759"/>
<proteinExistence type="inferred from homology"/>
<dbReference type="InterPro" id="IPR002480">
    <property type="entry name" value="DAHP_synth_2"/>
</dbReference>
<keyword evidence="5" id="KW-0104">Cadmium</keyword>
<evidence type="ECO:0000256" key="5">
    <source>
        <dbReference type="PIRSR" id="PIRSR602480-1"/>
    </source>
</evidence>
<dbReference type="Gene3D" id="3.20.20.70">
    <property type="entry name" value="Aldolase class I"/>
    <property type="match status" value="2"/>
</dbReference>
<dbReference type="GO" id="GO:0008652">
    <property type="term" value="P:amino acid biosynthetic process"/>
    <property type="evidence" value="ECO:0007669"/>
    <property type="project" value="UniProtKB-KW"/>
</dbReference>
<sequence length="484" mass="53951">MSTTGINHDGELPHQVDPWSPDSWTTKPIKQDATYNDPKSLEKSLSKLQRLPGLVSPTEILQLKASLRDVALGKAFVLQGGDCAELFEYCEKNAIESKIKLLLQMSLVLVWGANKKVVRIGRMAGQYAKPRSSPTEMVDGKEVPSFRGDILNGYATEERDLDPHRLVDAYHHSAATLNFIRASLSSGFADLHSPMDWGLGHVQDPELQEKYSMIVDSISETLRFMRTIGADTAKQLRGVELYTSHEGLVLDYEQRLTRQLKVHSRSSEVSANSNENFDPSKDAEAWFNTSAHFLWIGDRTRQVDGAHVEFFRGIANPIGIKVGPTTSCSDLLELLRTLNPEVEVGKITLITRYGASKVRKLLSQHIRTVEDSEYARSVVWQCDPMHGNTRSTSAGIKTRQFTDIFSELRETLAVHRQEGSYLGGVHLELTGDAVTECIGGSECLAEEDLPLNYTSFCDPRLNEKQALEMAFLIAGHFREGATEN</sequence>
<keyword evidence="5" id="KW-0464">Manganese</keyword>
<keyword evidence="3 6" id="KW-0808">Transferase</keyword>
<feature type="binding site" evidence="5">
    <location>
        <position position="352"/>
    </location>
    <ligand>
        <name>phosphoenolpyruvate</name>
        <dbReference type="ChEBI" id="CHEBI:58702"/>
    </ligand>
</feature>
<feature type="binding site" evidence="5">
    <location>
        <position position="386"/>
    </location>
    <ligand>
        <name>Mn(2+)</name>
        <dbReference type="ChEBI" id="CHEBI:29035"/>
    </ligand>
</feature>
<dbReference type="EC" id="2.5.1.54" evidence="6"/>
<dbReference type="PANTHER" id="PTHR21337">
    <property type="entry name" value="PHOSPHO-2-DEHYDRO-3-DEOXYHEPTONATE ALDOLASE 1, 2"/>
    <property type="match status" value="1"/>
</dbReference>
<gene>
    <name evidence="8" type="ORF">DSL72_003187</name>
</gene>